<accession>A0A3B4AH73</accession>
<sequence>GLEMAWVQRPPEKVTNGEAFNVTYTVTASDSFYQYAVRNKIFQFCKEILSGPRLPCELEQRKDELLCLPRQHPLLPPRSQIGQMHAALESKVLVVPAQCGDDLCEQEENCLNCPADCGICPMSIAIKLAIGLPVALFCSGFI</sequence>
<evidence type="ECO:0000313" key="1">
    <source>
        <dbReference type="Ensembl" id="ENSPMGP00000015831.1"/>
    </source>
</evidence>
<keyword evidence="2" id="KW-1185">Reference proteome</keyword>
<reference evidence="1" key="2">
    <citation type="submission" date="2025-09" db="UniProtKB">
        <authorList>
            <consortium name="Ensembl"/>
        </authorList>
    </citation>
    <scope>IDENTIFICATION</scope>
</reference>
<dbReference type="Proteomes" id="UP000261520">
    <property type="component" value="Unplaced"/>
</dbReference>
<proteinExistence type="predicted"/>
<dbReference type="Ensembl" id="ENSPMGT00000016893.1">
    <property type="protein sequence ID" value="ENSPMGP00000015831.1"/>
    <property type="gene ID" value="ENSPMGG00000012978.1"/>
</dbReference>
<name>A0A3B4AH73_9GOBI</name>
<protein>
    <submittedName>
        <fullName evidence="1">Uncharacterized protein</fullName>
    </submittedName>
</protein>
<reference evidence="1" key="1">
    <citation type="submission" date="2025-08" db="UniProtKB">
        <authorList>
            <consortium name="Ensembl"/>
        </authorList>
    </citation>
    <scope>IDENTIFICATION</scope>
</reference>
<dbReference type="STRING" id="409849.ENSPMGP00000015831"/>
<organism evidence="1 2">
    <name type="scientific">Periophthalmus magnuspinnatus</name>
    <dbReference type="NCBI Taxonomy" id="409849"/>
    <lineage>
        <taxon>Eukaryota</taxon>
        <taxon>Metazoa</taxon>
        <taxon>Chordata</taxon>
        <taxon>Craniata</taxon>
        <taxon>Vertebrata</taxon>
        <taxon>Euteleostomi</taxon>
        <taxon>Actinopterygii</taxon>
        <taxon>Neopterygii</taxon>
        <taxon>Teleostei</taxon>
        <taxon>Neoteleostei</taxon>
        <taxon>Acanthomorphata</taxon>
        <taxon>Gobiaria</taxon>
        <taxon>Gobiiformes</taxon>
        <taxon>Gobioidei</taxon>
        <taxon>Gobiidae</taxon>
        <taxon>Oxudercinae</taxon>
        <taxon>Periophthalmus</taxon>
    </lineage>
</organism>
<dbReference type="AlphaFoldDB" id="A0A3B4AH73"/>
<evidence type="ECO:0000313" key="2">
    <source>
        <dbReference type="Proteomes" id="UP000261520"/>
    </source>
</evidence>